<reference evidence="1" key="2">
    <citation type="journal article" date="2014" name="ISME J.">
        <title>Microbial stratification in low pH oxic and suboxic macroscopic growths along an acid mine drainage.</title>
        <authorList>
            <person name="Mendez-Garcia C."/>
            <person name="Mesa V."/>
            <person name="Sprenger R.R."/>
            <person name="Richter M."/>
            <person name="Diez M.S."/>
            <person name="Solano J."/>
            <person name="Bargiela R."/>
            <person name="Golyshina O.V."/>
            <person name="Manteca A."/>
            <person name="Ramos J.L."/>
            <person name="Gallego J.R."/>
            <person name="Llorente I."/>
            <person name="Martins Dos Santos V.A."/>
            <person name="Jensen O.N."/>
            <person name="Pelaez A.I."/>
            <person name="Sanchez J."/>
            <person name="Ferrer M."/>
        </authorList>
    </citation>
    <scope>NUCLEOTIDE SEQUENCE</scope>
</reference>
<proteinExistence type="predicted"/>
<reference evidence="1" key="1">
    <citation type="submission" date="2013-08" db="EMBL/GenBank/DDBJ databases">
        <authorList>
            <person name="Mendez C."/>
            <person name="Richter M."/>
            <person name="Ferrer M."/>
            <person name="Sanchez J."/>
        </authorList>
    </citation>
    <scope>NUCLEOTIDE SEQUENCE</scope>
</reference>
<evidence type="ECO:0000313" key="1">
    <source>
        <dbReference type="EMBL" id="EQD41066.1"/>
    </source>
</evidence>
<gene>
    <name evidence="1" type="ORF">B2A_10820</name>
</gene>
<sequence>MQPVCLEAGDAVELGEMLGFFGQWLASDRAVLRASLRRFVGTEGYDAEMLRADVLRFEFLLGTSDGESLFGDDGP</sequence>
<organism evidence="1">
    <name type="scientific">mine drainage metagenome</name>
    <dbReference type="NCBI Taxonomy" id="410659"/>
    <lineage>
        <taxon>unclassified sequences</taxon>
        <taxon>metagenomes</taxon>
        <taxon>ecological metagenomes</taxon>
    </lineage>
</organism>
<protein>
    <submittedName>
        <fullName evidence="1">Uncharacterized protein</fullName>
    </submittedName>
</protein>
<name>T0YZF3_9ZZZZ</name>
<dbReference type="EMBL" id="AUZZ01007793">
    <property type="protein sequence ID" value="EQD41066.1"/>
    <property type="molecule type" value="Genomic_DNA"/>
</dbReference>
<accession>T0YZF3</accession>
<comment type="caution">
    <text evidence="1">The sequence shown here is derived from an EMBL/GenBank/DDBJ whole genome shotgun (WGS) entry which is preliminary data.</text>
</comment>
<dbReference type="AlphaFoldDB" id="T0YZF3"/>